<evidence type="ECO:0000256" key="2">
    <source>
        <dbReference type="ARBA" id="ARBA00023125"/>
    </source>
</evidence>
<accession>A0A1I4WYZ6</accession>
<dbReference type="PANTHER" id="PTHR30055">
    <property type="entry name" value="HTH-TYPE TRANSCRIPTIONAL REGULATOR RUTR"/>
    <property type="match status" value="1"/>
</dbReference>
<dbReference type="GO" id="GO:0000976">
    <property type="term" value="F:transcription cis-regulatory region binding"/>
    <property type="evidence" value="ECO:0007669"/>
    <property type="project" value="TreeGrafter"/>
</dbReference>
<dbReference type="SUPFAM" id="SSF46689">
    <property type="entry name" value="Homeodomain-like"/>
    <property type="match status" value="1"/>
</dbReference>
<dbReference type="EMBL" id="FOUY01000009">
    <property type="protein sequence ID" value="SFN18209.1"/>
    <property type="molecule type" value="Genomic_DNA"/>
</dbReference>
<proteinExistence type="predicted"/>
<name>A0A1I4WYZ6_PSUAM</name>
<dbReference type="PROSITE" id="PS50977">
    <property type="entry name" value="HTH_TETR_2"/>
    <property type="match status" value="1"/>
</dbReference>
<gene>
    <name evidence="6" type="ORF">SAMN05216207_1009164</name>
</gene>
<evidence type="ECO:0000256" key="1">
    <source>
        <dbReference type="ARBA" id="ARBA00023015"/>
    </source>
</evidence>
<dbReference type="Proteomes" id="UP000199614">
    <property type="component" value="Unassembled WGS sequence"/>
</dbReference>
<organism evidence="6 7">
    <name type="scientific">Pseudonocardia ammonioxydans</name>
    <dbReference type="NCBI Taxonomy" id="260086"/>
    <lineage>
        <taxon>Bacteria</taxon>
        <taxon>Bacillati</taxon>
        <taxon>Actinomycetota</taxon>
        <taxon>Actinomycetes</taxon>
        <taxon>Pseudonocardiales</taxon>
        <taxon>Pseudonocardiaceae</taxon>
        <taxon>Pseudonocardia</taxon>
    </lineage>
</organism>
<dbReference type="InterPro" id="IPR054129">
    <property type="entry name" value="DesT_TetR_C"/>
</dbReference>
<feature type="DNA-binding region" description="H-T-H motif" evidence="4">
    <location>
        <begin position="18"/>
        <end position="37"/>
    </location>
</feature>
<evidence type="ECO:0000313" key="7">
    <source>
        <dbReference type="Proteomes" id="UP000199614"/>
    </source>
</evidence>
<dbReference type="AlphaFoldDB" id="A0A1I4WYZ6"/>
<keyword evidence="7" id="KW-1185">Reference proteome</keyword>
<dbReference type="STRING" id="260086.SAMN05216207_1009164"/>
<protein>
    <submittedName>
        <fullName evidence="6">Transcriptional regulator, TetR family</fullName>
    </submittedName>
</protein>
<dbReference type="PRINTS" id="PR00455">
    <property type="entry name" value="HTHTETR"/>
</dbReference>
<evidence type="ECO:0000259" key="5">
    <source>
        <dbReference type="PROSITE" id="PS50977"/>
    </source>
</evidence>
<dbReference type="GO" id="GO:0003700">
    <property type="term" value="F:DNA-binding transcription factor activity"/>
    <property type="evidence" value="ECO:0007669"/>
    <property type="project" value="TreeGrafter"/>
</dbReference>
<reference evidence="6 7" key="1">
    <citation type="submission" date="2016-10" db="EMBL/GenBank/DDBJ databases">
        <authorList>
            <person name="de Groot N.N."/>
        </authorList>
    </citation>
    <scope>NUCLEOTIDE SEQUENCE [LARGE SCALE GENOMIC DNA]</scope>
    <source>
        <strain evidence="6 7">CGMCC 4.1877</strain>
    </source>
</reference>
<keyword evidence="2 4" id="KW-0238">DNA-binding</keyword>
<sequence>MLDAAVRVFSRTGFHDASMDAVATEAGVSKPMVYTHGGGSKDELLRRCIRREAARLLDSVSGAAGPAAGAEQRLRHGVRAFFRTVTTHRDGWSVLYRQARTGAFADEVHEARSRIVDRVAELLAAELGVPGTGAGATPVAAALVGAAEGLADWSAAGGTDDPDELADLLLALLWPGLERLRG</sequence>
<dbReference type="Pfam" id="PF00440">
    <property type="entry name" value="TetR_N"/>
    <property type="match status" value="1"/>
</dbReference>
<feature type="domain" description="HTH tetR-type" evidence="5">
    <location>
        <begin position="1"/>
        <end position="55"/>
    </location>
</feature>
<dbReference type="InterPro" id="IPR036271">
    <property type="entry name" value="Tet_transcr_reg_TetR-rel_C_sf"/>
</dbReference>
<dbReference type="InterPro" id="IPR050109">
    <property type="entry name" value="HTH-type_TetR-like_transc_reg"/>
</dbReference>
<dbReference type="Gene3D" id="1.10.357.10">
    <property type="entry name" value="Tetracycline Repressor, domain 2"/>
    <property type="match status" value="1"/>
</dbReference>
<dbReference type="SUPFAM" id="SSF48498">
    <property type="entry name" value="Tetracyclin repressor-like, C-terminal domain"/>
    <property type="match status" value="1"/>
</dbReference>
<dbReference type="InterPro" id="IPR001647">
    <property type="entry name" value="HTH_TetR"/>
</dbReference>
<keyword evidence="1" id="KW-0805">Transcription regulation</keyword>
<dbReference type="Pfam" id="PF21943">
    <property type="entry name" value="TetR_C_46"/>
    <property type="match status" value="1"/>
</dbReference>
<evidence type="ECO:0000256" key="4">
    <source>
        <dbReference type="PROSITE-ProRule" id="PRU00335"/>
    </source>
</evidence>
<evidence type="ECO:0000256" key="3">
    <source>
        <dbReference type="ARBA" id="ARBA00023163"/>
    </source>
</evidence>
<evidence type="ECO:0000313" key="6">
    <source>
        <dbReference type="EMBL" id="SFN18209.1"/>
    </source>
</evidence>
<keyword evidence="3" id="KW-0804">Transcription</keyword>
<dbReference type="PANTHER" id="PTHR30055:SF158">
    <property type="entry name" value="POSSIBLE TRANSCRIPTIONAL REGULATORY PROTEIN (PROBABLY TETR-FAMILY)"/>
    <property type="match status" value="1"/>
</dbReference>
<dbReference type="InterPro" id="IPR009057">
    <property type="entry name" value="Homeodomain-like_sf"/>
</dbReference>